<evidence type="ECO:0000313" key="3">
    <source>
        <dbReference type="Proteomes" id="UP000001191"/>
    </source>
</evidence>
<dbReference type="Gene3D" id="3.30.420.10">
    <property type="entry name" value="Ribonuclease H-like superfamily/Ribonuclease H"/>
    <property type="match status" value="1"/>
</dbReference>
<keyword evidence="3" id="KW-1185">Reference proteome</keyword>
<dbReference type="InterPro" id="IPR012337">
    <property type="entry name" value="RNaseH-like_sf"/>
</dbReference>
<dbReference type="eggNOG" id="COG3335">
    <property type="taxonomic scope" value="Bacteria"/>
</dbReference>
<dbReference type="InterPro" id="IPR047655">
    <property type="entry name" value="Transpos_IS630-like"/>
</dbReference>
<dbReference type="SUPFAM" id="SSF53098">
    <property type="entry name" value="Ribonuclease H-like"/>
    <property type="match status" value="1"/>
</dbReference>
<dbReference type="STRING" id="63737.Npun_F6119"/>
<dbReference type="HOGENOM" id="CLU_125009_0_0_3"/>
<organism evidence="2 3">
    <name type="scientific">Nostoc punctiforme (strain ATCC 29133 / PCC 73102)</name>
    <dbReference type="NCBI Taxonomy" id="63737"/>
    <lineage>
        <taxon>Bacteria</taxon>
        <taxon>Bacillati</taxon>
        <taxon>Cyanobacteriota</taxon>
        <taxon>Cyanophyceae</taxon>
        <taxon>Nostocales</taxon>
        <taxon>Nostocaceae</taxon>
        <taxon>Nostoc</taxon>
    </lineage>
</organism>
<proteinExistence type="predicted"/>
<dbReference type="GO" id="GO:0003676">
    <property type="term" value="F:nucleic acid binding"/>
    <property type="evidence" value="ECO:0007669"/>
    <property type="project" value="InterPro"/>
</dbReference>
<feature type="domain" description="Tc1-like transposase DDE" evidence="1">
    <location>
        <begin position="190"/>
        <end position="326"/>
    </location>
</feature>
<reference evidence="3" key="1">
    <citation type="submission" date="2008-04" db="EMBL/GenBank/DDBJ databases">
        <title>Complete sequence of chromosome of Nostoc punctiforme ATCC 29133.</title>
        <authorList>
            <consortium name="US DOE Joint Genome Institute"/>
            <person name="Copeland A."/>
            <person name="Lucas S."/>
            <person name="Lapidus A."/>
            <person name="Glavina del Rio T."/>
            <person name="Dalin E."/>
            <person name="Tice H."/>
            <person name="Pitluck S."/>
            <person name="Chain P."/>
            <person name="Malfatti S."/>
            <person name="Shin M."/>
            <person name="Vergez L."/>
            <person name="Schmutz J."/>
            <person name="Larimer F."/>
            <person name="Land M."/>
            <person name="Hauser L."/>
            <person name="Kyrpides N."/>
            <person name="Kim E."/>
            <person name="Meeks J.C."/>
            <person name="Elhai J."/>
            <person name="Campbell E.L."/>
            <person name="Thiel T."/>
            <person name="Longmire J."/>
            <person name="Potts M."/>
            <person name="Atlas R."/>
        </authorList>
    </citation>
    <scope>NUCLEOTIDE SEQUENCE [LARGE SCALE GENOMIC DNA]</scope>
    <source>
        <strain evidence="3">ATCC 29133 / PCC 73102</strain>
    </source>
</reference>
<evidence type="ECO:0000259" key="1">
    <source>
        <dbReference type="Pfam" id="PF13358"/>
    </source>
</evidence>
<accession>B2IV15</accession>
<dbReference type="EnsemblBacteria" id="ACC84408">
    <property type="protein sequence ID" value="ACC84408"/>
    <property type="gene ID" value="Npun_F6119"/>
</dbReference>
<dbReference type="PhylomeDB" id="B2IV15"/>
<sequence>MGAFSNFVMSRPFQIEISESLEELEKALRHATQASSKERLQMLYWLKSGQVSSRQSLAERLGRDEATITRWVRKYKDEGRKGLLEVKHAPGKVPSISGSDLESLKQQLQESSGFQSYGQIQQWLKSELGLSLAYKTVYEVVHNRLGAKLKVPRPQSTKQHPESLSHFKKKLPLAFKFLQEEFGEGKRLRYLCQDETRLGLKTIAGRLITAKGVKPVGLIQWQRENFYLYGVVEPLSGYSFFYEFPYLNGDCFQHFLELLSADLGDDIAVIQFDQGAFHKAKALDYPDNIIPIFQPPHSPELNPIERFWEFLKSKLQWENCKTLAQLQQKLTDALKAITPEMIASLTSYDFILEALFSAAS</sequence>
<dbReference type="InterPro" id="IPR009057">
    <property type="entry name" value="Homeodomain-like_sf"/>
</dbReference>
<dbReference type="SUPFAM" id="SSF46689">
    <property type="entry name" value="Homeodomain-like"/>
    <property type="match status" value="1"/>
</dbReference>
<dbReference type="EMBL" id="CP001037">
    <property type="protein sequence ID" value="ACC84408.1"/>
    <property type="molecule type" value="Genomic_DNA"/>
</dbReference>
<name>B2IV15_NOSP7</name>
<dbReference type="InterPro" id="IPR038717">
    <property type="entry name" value="Tc1-like_DDE_dom"/>
</dbReference>
<dbReference type="AlphaFoldDB" id="B2IV15"/>
<gene>
    <name evidence="2" type="ordered locus">Npun_F6119</name>
</gene>
<dbReference type="NCBIfam" id="NF033545">
    <property type="entry name" value="transpos_IS630"/>
    <property type="match status" value="1"/>
</dbReference>
<protein>
    <submittedName>
        <fullName evidence="2">Putative transposase</fullName>
    </submittedName>
</protein>
<dbReference type="Pfam" id="PF13358">
    <property type="entry name" value="DDE_3"/>
    <property type="match status" value="1"/>
</dbReference>
<dbReference type="eggNOG" id="COG3415">
    <property type="taxonomic scope" value="Bacteria"/>
</dbReference>
<reference evidence="2 3" key="2">
    <citation type="journal article" date="2013" name="Plant Physiol.">
        <title>A Nostoc punctiforme Sugar Transporter Necessary to Establish a Cyanobacterium-Plant Symbiosis.</title>
        <authorList>
            <person name="Ekman M."/>
            <person name="Picossi S."/>
            <person name="Campbell E.L."/>
            <person name="Meeks J.C."/>
            <person name="Flores E."/>
        </authorList>
    </citation>
    <scope>NUCLEOTIDE SEQUENCE [LARGE SCALE GENOMIC DNA]</scope>
    <source>
        <strain evidence="3">ATCC 29133 / PCC 73102</strain>
    </source>
</reference>
<dbReference type="KEGG" id="npu:Npun_F6119"/>
<evidence type="ECO:0000313" key="2">
    <source>
        <dbReference type="EMBL" id="ACC84408.1"/>
    </source>
</evidence>
<dbReference type="InterPro" id="IPR036397">
    <property type="entry name" value="RNaseH_sf"/>
</dbReference>
<dbReference type="Proteomes" id="UP000001191">
    <property type="component" value="Chromosome"/>
</dbReference>
<dbReference type="Pfam" id="PF13565">
    <property type="entry name" value="HTH_32"/>
    <property type="match status" value="1"/>
</dbReference>